<dbReference type="Gene3D" id="3.30.40.10">
    <property type="entry name" value="Zinc/RING finger domain, C3HC4 (zinc finger)"/>
    <property type="match status" value="1"/>
</dbReference>
<evidence type="ECO:0000313" key="9">
    <source>
        <dbReference type="Proteomes" id="UP000433883"/>
    </source>
</evidence>
<feature type="compositionally biased region" description="Polar residues" evidence="6">
    <location>
        <begin position="564"/>
        <end position="584"/>
    </location>
</feature>
<dbReference type="SUPFAM" id="SSF55920">
    <property type="entry name" value="Creatinase/aminopeptidase"/>
    <property type="match status" value="1"/>
</dbReference>
<evidence type="ECO:0000259" key="7">
    <source>
        <dbReference type="PROSITE" id="PS50016"/>
    </source>
</evidence>
<organism evidence="8 9">
    <name type="scientific">Venturia inaequalis</name>
    <name type="common">Apple scab fungus</name>
    <dbReference type="NCBI Taxonomy" id="5025"/>
    <lineage>
        <taxon>Eukaryota</taxon>
        <taxon>Fungi</taxon>
        <taxon>Dikarya</taxon>
        <taxon>Ascomycota</taxon>
        <taxon>Pezizomycotina</taxon>
        <taxon>Dothideomycetes</taxon>
        <taxon>Pleosporomycetidae</taxon>
        <taxon>Venturiales</taxon>
        <taxon>Venturiaceae</taxon>
        <taxon>Venturia</taxon>
    </lineage>
</organism>
<accession>A0A8H3U518</accession>
<feature type="compositionally biased region" description="Basic and acidic residues" evidence="6">
    <location>
        <begin position="418"/>
        <end position="427"/>
    </location>
</feature>
<feature type="compositionally biased region" description="Polar residues" evidence="6">
    <location>
        <begin position="922"/>
        <end position="933"/>
    </location>
</feature>
<feature type="compositionally biased region" description="Polar residues" evidence="6">
    <location>
        <begin position="1184"/>
        <end position="1193"/>
    </location>
</feature>
<keyword evidence="4" id="KW-0862">Zinc</keyword>
<dbReference type="Pfam" id="PF00557">
    <property type="entry name" value="Peptidase_M24"/>
    <property type="match status" value="1"/>
</dbReference>
<evidence type="ECO:0000256" key="5">
    <source>
        <dbReference type="PROSITE-ProRule" id="PRU00146"/>
    </source>
</evidence>
<protein>
    <recommendedName>
        <fullName evidence="7">PHD-type domain-containing protein</fullName>
    </recommendedName>
</protein>
<feature type="compositionally biased region" description="Polar residues" evidence="6">
    <location>
        <begin position="1619"/>
        <end position="1634"/>
    </location>
</feature>
<evidence type="ECO:0000256" key="6">
    <source>
        <dbReference type="SAM" id="MobiDB-lite"/>
    </source>
</evidence>
<dbReference type="EMBL" id="WNWQ01000862">
    <property type="protein sequence ID" value="KAE9963313.1"/>
    <property type="molecule type" value="Genomic_DNA"/>
</dbReference>
<dbReference type="InterPro" id="IPR011011">
    <property type="entry name" value="Znf_FYVE_PHD"/>
</dbReference>
<dbReference type="PROSITE" id="PS01359">
    <property type="entry name" value="ZF_PHD_1"/>
    <property type="match status" value="1"/>
</dbReference>
<dbReference type="CDD" id="cd15567">
    <property type="entry name" value="PHD4_NSD"/>
    <property type="match status" value="1"/>
</dbReference>
<dbReference type="InterPro" id="IPR036005">
    <property type="entry name" value="Creatinase/aminopeptidase-like"/>
</dbReference>
<dbReference type="InterPro" id="IPR000994">
    <property type="entry name" value="Pept_M24"/>
</dbReference>
<dbReference type="GO" id="GO:0008270">
    <property type="term" value="F:zinc ion binding"/>
    <property type="evidence" value="ECO:0007669"/>
    <property type="project" value="UniProtKB-KW"/>
</dbReference>
<reference evidence="8 9" key="1">
    <citation type="submission" date="2019-11" db="EMBL/GenBank/DDBJ databases">
        <title>Venturia inaequalis Genome Resource.</title>
        <authorList>
            <person name="Lichtner F.J."/>
        </authorList>
    </citation>
    <scope>NUCLEOTIDE SEQUENCE [LARGE SCALE GENOMIC DNA]</scope>
    <source>
        <strain evidence="8">Bline_iso_100314</strain>
    </source>
</reference>
<feature type="region of interest" description="Disordered" evidence="6">
    <location>
        <begin position="479"/>
        <end position="507"/>
    </location>
</feature>
<feature type="compositionally biased region" description="Basic residues" evidence="6">
    <location>
        <begin position="1043"/>
        <end position="1053"/>
    </location>
</feature>
<feature type="compositionally biased region" description="Low complexity" evidence="6">
    <location>
        <begin position="1137"/>
        <end position="1148"/>
    </location>
</feature>
<dbReference type="InterPro" id="IPR036388">
    <property type="entry name" value="WH-like_DNA-bd_sf"/>
</dbReference>
<feature type="region of interest" description="Disordered" evidence="6">
    <location>
        <begin position="1615"/>
        <end position="1634"/>
    </location>
</feature>
<feature type="compositionally biased region" description="Low complexity" evidence="6">
    <location>
        <begin position="815"/>
        <end position="828"/>
    </location>
</feature>
<dbReference type="InterPro" id="IPR047113">
    <property type="entry name" value="PA2G4/ARX1"/>
</dbReference>
<dbReference type="Proteomes" id="UP000433883">
    <property type="component" value="Unassembled WGS sequence"/>
</dbReference>
<name>A0A8H3U518_VENIN</name>
<feature type="region of interest" description="Disordered" evidence="6">
    <location>
        <begin position="861"/>
        <end position="1084"/>
    </location>
</feature>
<dbReference type="InterPro" id="IPR019786">
    <property type="entry name" value="Zinc_finger_PHD-type_CS"/>
</dbReference>
<evidence type="ECO:0000256" key="4">
    <source>
        <dbReference type="ARBA" id="ARBA00022833"/>
    </source>
</evidence>
<keyword evidence="2" id="KW-0479">Metal-binding</keyword>
<evidence type="ECO:0000313" key="8">
    <source>
        <dbReference type="EMBL" id="KAE9963313.1"/>
    </source>
</evidence>
<evidence type="ECO:0000256" key="2">
    <source>
        <dbReference type="ARBA" id="ARBA00022723"/>
    </source>
</evidence>
<dbReference type="CDD" id="cd01089">
    <property type="entry name" value="PA2G4-like"/>
    <property type="match status" value="1"/>
</dbReference>
<dbReference type="FunFam" id="1.10.10.10:FF:000029">
    <property type="entry name" value="Proliferation-associated 2G4, a"/>
    <property type="match status" value="1"/>
</dbReference>
<feature type="compositionally biased region" description="Polar residues" evidence="6">
    <location>
        <begin position="998"/>
        <end position="1009"/>
    </location>
</feature>
<proteinExistence type="inferred from homology"/>
<dbReference type="Gene3D" id="3.90.230.10">
    <property type="entry name" value="Creatinase/methionine aminopeptidase superfamily"/>
    <property type="match status" value="1"/>
</dbReference>
<dbReference type="Pfam" id="PF00628">
    <property type="entry name" value="PHD"/>
    <property type="match status" value="1"/>
</dbReference>
<gene>
    <name evidence="8" type="ORF">BLS_009424</name>
</gene>
<feature type="region of interest" description="Disordered" evidence="6">
    <location>
        <begin position="564"/>
        <end position="594"/>
    </location>
</feature>
<feature type="domain" description="PHD-type" evidence="7">
    <location>
        <begin position="1241"/>
        <end position="1293"/>
    </location>
</feature>
<dbReference type="InterPro" id="IPR001965">
    <property type="entry name" value="Znf_PHD"/>
</dbReference>
<feature type="region of interest" description="Disordered" evidence="6">
    <location>
        <begin position="1114"/>
        <end position="1216"/>
    </location>
</feature>
<dbReference type="InterPro" id="IPR013083">
    <property type="entry name" value="Znf_RING/FYVE/PHD"/>
</dbReference>
<sequence length="1634" mass="176044">MATEEVVIDYSLDNPDTLTKYKNAAQISQKVLKEVAALCVDGAKVVDICEKGDKILEDEIAKVYKGKKMVKGIGHPATVSPSSYVTPYTPLKSEKEAERTISAGEVVKVQLGAQIDGFGTIVCDNVVVGDKVSSREADLLLATHYANELLLRMLLPPGLFATSDEDKKAAASQKPYTQAKMNSLLETVAKTYGTNVVESTTCWQFERNEIEGKKKIILSPTDGVRGEGLPEVGEVWGIEVGFSLGSGKVKQLSERATLHRRTDTKYGLKRDSSRKLLTEIVKKFGTFPFSLRQLEDERSAKVGVVECVRGGVVRAYEVVADKDGEPVSRLFSTVALTKNGLTILAAPPAFDVSKYEKETDKKITDEEILKILELPLNKKAAKAKKSQVNLSTPAEMASLRGNRKSSRTSSPFAAASTDPKKQERKQTSLDTWMEPSPRTPVPSFEDHGFERGGVVGNMAALGSLPPASRQKLRINMTNRPTPVPDLLSDTPEAASETPDVASETMEVAPQTPLEIASRTPERTLPDVETAVPEVPEVKEEQVKREFTPVAFQFAPRAAQSPVFQNGMTTPSAHSRQQSQTSIATPPSAVSHAAMAQAFSHNRSPHPRGKIVDEAVINAVVEIAHRQGHPSMGLAVKRIYHQSLGDPELAILLDAALLRNPTPEQNIRWAEEIKRHKKDIKREGKNAKRLAKSVQRSDPLNTFTSFSQPPPTMGTIATIATIGTPMPSYSLNTTIGSSGSNTPPLLPPPSLQTFHPQPFLASSPHFESRSQTPNSNTLPHPFTNGAGTNISNSSNNSEIMVETRGQKRKGGAGSRPSTPAVAAQQTAPPSNAPATFASINASAPLTGPVSVTGANAAAAVPPTTSATIKPTPAGSGAISTQPAAPTMPVLPIAQPQSAPQPTTTASKTRRTRKTREATASATVTPDAQPQTLPPATSAAVAEPPKPEFVAEPPAAIKPDTPPLIITEPAVGHGTRARSLSSTSNLSDVDEELIEGGNPSLLNSRPNTSGQDAAVEPSLLDSPPPLSGRNTPRLGVGPAETGKGKGGKGKHKKTASKSAAGSKRSIMDAGLDEPSPETAKRQKQAQDLLDDSLAARKAMLDSHTVSDFRHSDEYASALSVPRPASPMKVFAGPDNTNYSSDTGSTHASSSRPARINAATTAPKGRGGRTRRNIDVTAAPNLEVPSAPSTPRSAQANGEPHAKRRKTARTKHSPVKQPATRAIGNARVTERDASPTADNGMDNSDVCFVCKKGGDLVCCDGCPNSVHPECWDPECSSSEDPEFQQNPWHCQDCRRRDAQDGESDGPDGWGQMLGAEDYSLPGEIHLTEEITDRTEGVERNTEFDKVGNYKSLKSVIISSVRNPAVPDVVDASKLIKDPTAMPYCYNAPWITTKYVTNNRGQDKEVYHKQYWQCPLHISGSCTYLTDVVDDTSRSWLLRKFKDQKPTTPPNAGFDFYATGEVELDLAPVDARTGNAIYRMPEEAVINNFMLKCTRDKIRHKKDVAGLIELLPSAEQPKMEKVVRENFDARVEEVVQHRMRLFKQKEDAAIQKTKELSEDERNVALQLAAFPATVEKTNLEFLVQAANQVDATHDTVANLSLDQISVLEQLLADAKRSKLSAAERTQSVGSQATAAAER</sequence>
<dbReference type="PANTHER" id="PTHR10804:SF11">
    <property type="entry name" value="PROLIFERATION-ASSOCIATED PROTEIN 2G4"/>
    <property type="match status" value="1"/>
</dbReference>
<keyword evidence="3 5" id="KW-0863">Zinc-finger</keyword>
<dbReference type="SUPFAM" id="SSF46785">
    <property type="entry name" value="Winged helix' DNA-binding domain"/>
    <property type="match status" value="1"/>
</dbReference>
<comment type="similarity">
    <text evidence="1">Belongs to the peptidase M24 family.</text>
</comment>
<feature type="region of interest" description="Disordered" evidence="6">
    <location>
        <begin position="382"/>
        <end position="441"/>
    </location>
</feature>
<dbReference type="PANTHER" id="PTHR10804">
    <property type="entry name" value="PROTEASE FAMILY M24 METHIONYL AMINOPEPTIDASE, AMINOPEPTIDASE P"/>
    <property type="match status" value="1"/>
</dbReference>
<dbReference type="Gene3D" id="1.10.10.10">
    <property type="entry name" value="Winged helix-like DNA-binding domain superfamily/Winged helix DNA-binding domain"/>
    <property type="match status" value="1"/>
</dbReference>
<comment type="caution">
    <text evidence="8">The sequence shown here is derived from an EMBL/GenBank/DDBJ whole genome shotgun (WGS) entry which is preliminary data.</text>
</comment>
<dbReference type="InterPro" id="IPR036390">
    <property type="entry name" value="WH_DNA-bd_sf"/>
</dbReference>
<feature type="compositionally biased region" description="Polar residues" evidence="6">
    <location>
        <begin position="768"/>
        <end position="777"/>
    </location>
</feature>
<feature type="region of interest" description="Disordered" evidence="6">
    <location>
        <begin position="733"/>
        <end position="834"/>
    </location>
</feature>
<feature type="compositionally biased region" description="Basic residues" evidence="6">
    <location>
        <begin position="1199"/>
        <end position="1211"/>
    </location>
</feature>
<dbReference type="PROSITE" id="PS50016">
    <property type="entry name" value="ZF_PHD_2"/>
    <property type="match status" value="1"/>
</dbReference>
<dbReference type="SMART" id="SM00249">
    <property type="entry name" value="PHD"/>
    <property type="match status" value="1"/>
</dbReference>
<dbReference type="SUPFAM" id="SSF57903">
    <property type="entry name" value="FYVE/PHD zinc finger"/>
    <property type="match status" value="1"/>
</dbReference>
<dbReference type="InterPro" id="IPR019787">
    <property type="entry name" value="Znf_PHD-finger"/>
</dbReference>
<feature type="compositionally biased region" description="Polar residues" evidence="6">
    <location>
        <begin position="976"/>
        <end position="985"/>
    </location>
</feature>
<evidence type="ECO:0000256" key="1">
    <source>
        <dbReference type="ARBA" id="ARBA00007319"/>
    </source>
</evidence>
<evidence type="ECO:0000256" key="3">
    <source>
        <dbReference type="ARBA" id="ARBA00022771"/>
    </source>
</evidence>